<keyword evidence="4" id="KW-0472">Membrane</keyword>
<evidence type="ECO:0000256" key="3">
    <source>
        <dbReference type="ARBA" id="ARBA00022729"/>
    </source>
</evidence>
<evidence type="ECO:0000313" key="8">
    <source>
        <dbReference type="EMBL" id="MUH38203.1"/>
    </source>
</evidence>
<gene>
    <name evidence="8" type="ORF">D9O36_20335</name>
</gene>
<dbReference type="GO" id="GO:0009279">
    <property type="term" value="C:cell outer membrane"/>
    <property type="evidence" value="ECO:0007669"/>
    <property type="project" value="UniProtKB-SubCell"/>
</dbReference>
<keyword evidence="3" id="KW-0732">Signal</keyword>
<evidence type="ECO:0000256" key="2">
    <source>
        <dbReference type="ARBA" id="ARBA00006275"/>
    </source>
</evidence>
<comment type="subcellular location">
    <subcellularLocation>
        <location evidence="1">Cell outer membrane</location>
    </subcellularLocation>
</comment>
<keyword evidence="9" id="KW-1185">Reference proteome</keyword>
<sequence length="584" mass="66517">MKNKLFIIGIIAVITGIYSCDNDVLDRKPLDKISDEEVWQSESLMQGYVIDLYDRFPSFAYEDYFEYSDEGTGSSGNSNAITQGNMSKGNVPDDLEYWDYEYIRDCNIFLANVLEAPIAGDVKAQLEGEVTTMRAVAYFEMAKRYGGVPLVSEVIDPFGEIAEELKRRNTEVEVYDFVDTELTRAVGLLENSESQTPTARINKWAALAFQARANLWAASIAKYGQVQLNGIVGVPESRADEFFQKAATAANTVLTTGPYELYNGKEDKAQNYQYIFLEEGNSEIMFAKEFNGVEVRHDWDHWKAPARFASGQGARCNPTLDFILKYENVDGSTTDYSQFFNENNLYSDGWDLFKDKDPRLNATVLFQGSFFVDDEIQTYEGIDTGNTPDPSNIVNNPSLSYEGVKQVGVDSRLVVGDDKTTNSGFLVRKWCDEPNLPVPASQSQVDWTILRLAEVYLTKAEAEFQLGNTTDAVTAFNATRERAGISLVDESTISIEKIQTEWMAEFAFENKRFWDLRRWRIAGEVLNNQFNGLKIIWHYNSDQYYFLPLLAETFNRVFRQEHYYLPITNEMLNNNPLLEQNPLY</sequence>
<name>A0A7X2ZXH5_9FLAO</name>
<evidence type="ECO:0000259" key="7">
    <source>
        <dbReference type="Pfam" id="PF14322"/>
    </source>
</evidence>
<dbReference type="Pfam" id="PF14322">
    <property type="entry name" value="SusD-like_3"/>
    <property type="match status" value="1"/>
</dbReference>
<evidence type="ECO:0000256" key="1">
    <source>
        <dbReference type="ARBA" id="ARBA00004442"/>
    </source>
</evidence>
<comment type="similarity">
    <text evidence="2">Belongs to the SusD family.</text>
</comment>
<dbReference type="Gene3D" id="1.25.40.390">
    <property type="match status" value="1"/>
</dbReference>
<dbReference type="PROSITE" id="PS51257">
    <property type="entry name" value="PROKAR_LIPOPROTEIN"/>
    <property type="match status" value="1"/>
</dbReference>
<dbReference type="RefSeq" id="WP_155601273.1">
    <property type="nucleotide sequence ID" value="NZ_RCNR01000073.1"/>
</dbReference>
<dbReference type="SUPFAM" id="SSF48452">
    <property type="entry name" value="TPR-like"/>
    <property type="match status" value="1"/>
</dbReference>
<organism evidence="8 9">
    <name type="scientific">Zobellia amurskyensis</name>
    <dbReference type="NCBI Taxonomy" id="248905"/>
    <lineage>
        <taxon>Bacteria</taxon>
        <taxon>Pseudomonadati</taxon>
        <taxon>Bacteroidota</taxon>
        <taxon>Flavobacteriia</taxon>
        <taxon>Flavobacteriales</taxon>
        <taxon>Flavobacteriaceae</taxon>
        <taxon>Zobellia</taxon>
    </lineage>
</organism>
<comment type="caution">
    <text evidence="8">The sequence shown here is derived from an EMBL/GenBank/DDBJ whole genome shotgun (WGS) entry which is preliminary data.</text>
</comment>
<evidence type="ECO:0000256" key="5">
    <source>
        <dbReference type="ARBA" id="ARBA00023237"/>
    </source>
</evidence>
<dbReference type="Pfam" id="PF07980">
    <property type="entry name" value="SusD_RagB"/>
    <property type="match status" value="1"/>
</dbReference>
<keyword evidence="5" id="KW-0998">Cell outer membrane</keyword>
<dbReference type="InterPro" id="IPR033985">
    <property type="entry name" value="SusD-like_N"/>
</dbReference>
<reference evidence="8 9" key="1">
    <citation type="journal article" date="2019" name="Mar. Drugs">
        <title>Comparative Genomics and CAZyme Genome Repertoires of Marine Zobellia amurskyensis KMM 3526(T) and Zobellia laminariae KMM 3676(T).</title>
        <authorList>
            <person name="Chernysheva N."/>
            <person name="Bystritskaya E."/>
            <person name="Stenkova A."/>
            <person name="Golovkin I."/>
            <person name="Nedashkovskaya O."/>
            <person name="Isaeva M."/>
        </authorList>
    </citation>
    <scope>NUCLEOTIDE SEQUENCE [LARGE SCALE GENOMIC DNA]</scope>
    <source>
        <strain evidence="8 9">KMM 3526</strain>
    </source>
</reference>
<feature type="domain" description="SusD-like N-terminal" evidence="7">
    <location>
        <begin position="25"/>
        <end position="214"/>
    </location>
</feature>
<evidence type="ECO:0000313" key="9">
    <source>
        <dbReference type="Proteomes" id="UP000540519"/>
    </source>
</evidence>
<feature type="domain" description="RagB/SusD" evidence="6">
    <location>
        <begin position="309"/>
        <end position="584"/>
    </location>
</feature>
<dbReference type="AlphaFoldDB" id="A0A7X2ZXH5"/>
<dbReference type="InterPro" id="IPR012944">
    <property type="entry name" value="SusD_RagB_dom"/>
</dbReference>
<dbReference type="Proteomes" id="UP000540519">
    <property type="component" value="Unassembled WGS sequence"/>
</dbReference>
<evidence type="ECO:0000256" key="4">
    <source>
        <dbReference type="ARBA" id="ARBA00023136"/>
    </source>
</evidence>
<dbReference type="InterPro" id="IPR011990">
    <property type="entry name" value="TPR-like_helical_dom_sf"/>
</dbReference>
<dbReference type="EMBL" id="RCNR01000073">
    <property type="protein sequence ID" value="MUH38203.1"/>
    <property type="molecule type" value="Genomic_DNA"/>
</dbReference>
<protein>
    <submittedName>
        <fullName evidence="8">RagB/SusD family nutrient uptake outer membrane protein</fullName>
    </submittedName>
</protein>
<dbReference type="OrthoDB" id="5694214at2"/>
<evidence type="ECO:0000259" key="6">
    <source>
        <dbReference type="Pfam" id="PF07980"/>
    </source>
</evidence>
<proteinExistence type="inferred from homology"/>
<accession>A0A7X2ZXH5</accession>